<dbReference type="Proteomes" id="UP000284417">
    <property type="component" value="Unassembled WGS sequence"/>
</dbReference>
<proteinExistence type="predicted"/>
<dbReference type="EMBL" id="WDER01000119">
    <property type="protein sequence ID" value="KAB6077998.1"/>
    <property type="molecule type" value="Genomic_DNA"/>
</dbReference>
<evidence type="ECO:0000313" key="2">
    <source>
        <dbReference type="EMBL" id="KAB6077998.1"/>
    </source>
</evidence>
<evidence type="ECO:0000313" key="5">
    <source>
        <dbReference type="Proteomes" id="UP000474077"/>
    </source>
</evidence>
<dbReference type="InterPro" id="IPR037523">
    <property type="entry name" value="VOC_core"/>
</dbReference>
<evidence type="ECO:0000259" key="1">
    <source>
        <dbReference type="PROSITE" id="PS51819"/>
    </source>
</evidence>
<sequence>MKIKNPMLVVTDINKSLEFYIKVLGLHVIMDFGANKTLTGGLALQTLETWNEFIGTDNVSFGSNSSEVYFEEDNFDKFADRLKKYDVEYVHPIKEHSWGQRVVRIYDPDKHIIEVGENIKVVCKRFLDSGMTPEQVAERMDVPMKFVNACIR</sequence>
<dbReference type="Proteomes" id="UP000474077">
    <property type="component" value="Unassembled WGS sequence"/>
</dbReference>
<evidence type="ECO:0000313" key="3">
    <source>
        <dbReference type="EMBL" id="RHK88448.1"/>
    </source>
</evidence>
<dbReference type="SUPFAM" id="SSF54593">
    <property type="entry name" value="Glyoxalase/Bleomycin resistance protein/Dihydroxybiphenyl dioxygenase"/>
    <property type="match status" value="1"/>
</dbReference>
<reference evidence="3 4" key="1">
    <citation type="submission" date="2018-08" db="EMBL/GenBank/DDBJ databases">
        <title>A genome reference for cultivated species of the human gut microbiota.</title>
        <authorList>
            <person name="Zou Y."/>
            <person name="Xue W."/>
            <person name="Luo G."/>
        </authorList>
    </citation>
    <scope>NUCLEOTIDE SEQUENCE [LARGE SCALE GENOMIC DNA]</scope>
    <source>
        <strain evidence="3 4">AF39-6AC</strain>
    </source>
</reference>
<dbReference type="EMBL" id="QROC01000068">
    <property type="protein sequence ID" value="RHK88448.1"/>
    <property type="molecule type" value="Genomic_DNA"/>
</dbReference>
<dbReference type="Gene3D" id="3.10.180.10">
    <property type="entry name" value="2,3-Dihydroxybiphenyl 1,2-Dioxygenase, domain 1"/>
    <property type="match status" value="1"/>
</dbReference>
<protein>
    <submittedName>
        <fullName evidence="3">Glyoxalase</fullName>
    </submittedName>
</protein>
<dbReference type="PROSITE" id="PS51819">
    <property type="entry name" value="VOC"/>
    <property type="match status" value="1"/>
</dbReference>
<organism evidence="3 4">
    <name type="scientific">Bacteroides xylanisolvens</name>
    <dbReference type="NCBI Taxonomy" id="371601"/>
    <lineage>
        <taxon>Bacteria</taxon>
        <taxon>Pseudomonadati</taxon>
        <taxon>Bacteroidota</taxon>
        <taxon>Bacteroidia</taxon>
        <taxon>Bacteroidales</taxon>
        <taxon>Bacteroidaceae</taxon>
        <taxon>Bacteroides</taxon>
    </lineage>
</organism>
<dbReference type="InterPro" id="IPR029068">
    <property type="entry name" value="Glyas_Bleomycin-R_OHBP_Dase"/>
</dbReference>
<gene>
    <name evidence="3" type="ORF">DW042_24090</name>
    <name evidence="2" type="ORF">GA560_24085</name>
</gene>
<accession>A0A415HDN8</accession>
<dbReference type="Pfam" id="PF12681">
    <property type="entry name" value="Glyoxalase_2"/>
    <property type="match status" value="1"/>
</dbReference>
<name>A0A415HDN8_9BACE</name>
<evidence type="ECO:0000313" key="4">
    <source>
        <dbReference type="Proteomes" id="UP000284417"/>
    </source>
</evidence>
<feature type="domain" description="VOC" evidence="1">
    <location>
        <begin position="2"/>
        <end position="118"/>
    </location>
</feature>
<dbReference type="AlphaFoldDB" id="A0A415HDN8"/>
<comment type="caution">
    <text evidence="3">The sequence shown here is derived from an EMBL/GenBank/DDBJ whole genome shotgun (WGS) entry which is preliminary data.</text>
</comment>
<dbReference type="InterPro" id="IPR025870">
    <property type="entry name" value="Glyoxalase-like_dom"/>
</dbReference>
<reference evidence="2 5" key="2">
    <citation type="journal article" date="2019" name="Nat. Med.">
        <title>A library of human gut bacterial isolates paired with longitudinal multiomics data enables mechanistic microbiome research.</title>
        <authorList>
            <person name="Poyet M."/>
            <person name="Groussin M."/>
            <person name="Gibbons S.M."/>
            <person name="Avila-Pacheco J."/>
            <person name="Jiang X."/>
            <person name="Kearney S.M."/>
            <person name="Perrotta A.R."/>
            <person name="Berdy B."/>
            <person name="Zhao S."/>
            <person name="Lieberman T.D."/>
            <person name="Swanson P.K."/>
            <person name="Smith M."/>
            <person name="Roesemann S."/>
            <person name="Alexander J.E."/>
            <person name="Rich S.A."/>
            <person name="Livny J."/>
            <person name="Vlamakis H."/>
            <person name="Clish C."/>
            <person name="Bullock K."/>
            <person name="Deik A."/>
            <person name="Scott J."/>
            <person name="Pierce K.A."/>
            <person name="Xavier R.J."/>
            <person name="Alm E.J."/>
        </authorList>
    </citation>
    <scope>NUCLEOTIDE SEQUENCE [LARGE SCALE GENOMIC DNA]</scope>
    <source>
        <strain evidence="2 5">BIOML-A73</strain>
    </source>
</reference>